<evidence type="ECO:0000313" key="5">
    <source>
        <dbReference type="EMBL" id="SNR81115.1"/>
    </source>
</evidence>
<sequence>MNAPTPVGTRYSPASARLPAPVLPGLMMNVQLTTQLLHRRLLEVNGDRELVSVQEASGAARTQSFRVTALRAGQLAAALARLGVREGDRVGTFSWNTAEHVEAYWGVMGMGAVLHTINLRLHTDQIAYTVRHAEDRVVLLDASLAEQFLPVLERCPDVEHVIVFGTLPEGVEVPGALSYEALLAAESPDFAWPDLDEHAAASLCYTSGTTGDPKGVLSSHRAVVLHAILMAGTEVYRITAEDRVLSLVPLFHAMGWGLPFVASAVGADLILPGRFLQPEPLGRIITEHRATWSAGVPTLWMDLLSHVDSPAGADVSLTSLRRVISGGTQVPTEMMREYQRRFDVEVVQGWGMTEIFPGATVSQDLPDAPGEERWHRRSLAGRVSPLYQVRISDPELGVLPQDGGSAGEVEVRGPAVASGYYKAPEVTSEKVTVDGWLRTGDVGTLDQQGWLQIRDRAKDAIKSGGEWIPSVDLENALMAHPRVREAAVVGRPDARWSERPHAFVVTDGPLDEEELRDFLAERVAKWWIPDSFDRVDAIPRTSTGKFDKLDLRKRLIGMGTGA</sequence>
<dbReference type="Gene3D" id="3.30.300.30">
    <property type="match status" value="1"/>
</dbReference>
<dbReference type="SUPFAM" id="SSF56801">
    <property type="entry name" value="Acetyl-CoA synthetase-like"/>
    <property type="match status" value="1"/>
</dbReference>
<dbReference type="RefSeq" id="WP_217899395.1">
    <property type="nucleotide sequence ID" value="NZ_FZNO01000027.1"/>
</dbReference>
<comment type="similarity">
    <text evidence="1">Belongs to the ATP-dependent AMP-binding enzyme family.</text>
</comment>
<dbReference type="InterPro" id="IPR050237">
    <property type="entry name" value="ATP-dep_AMP-bd_enzyme"/>
</dbReference>
<protein>
    <submittedName>
        <fullName evidence="5">Fatty-acyl-CoA synthase</fullName>
    </submittedName>
</protein>
<gene>
    <name evidence="5" type="ORF">SAMN06272737_12742</name>
</gene>
<accession>A0A238ZC81</accession>
<evidence type="ECO:0000256" key="1">
    <source>
        <dbReference type="ARBA" id="ARBA00006432"/>
    </source>
</evidence>
<dbReference type="Pfam" id="PF13193">
    <property type="entry name" value="AMP-binding_C"/>
    <property type="match status" value="1"/>
</dbReference>
<dbReference type="InterPro" id="IPR025110">
    <property type="entry name" value="AMP-bd_C"/>
</dbReference>
<evidence type="ECO:0000259" key="3">
    <source>
        <dbReference type="Pfam" id="PF00501"/>
    </source>
</evidence>
<dbReference type="NCBIfam" id="NF004837">
    <property type="entry name" value="PRK06187.1"/>
    <property type="match status" value="1"/>
</dbReference>
<keyword evidence="2" id="KW-0436">Ligase</keyword>
<dbReference type="Proteomes" id="UP000198403">
    <property type="component" value="Unassembled WGS sequence"/>
</dbReference>
<dbReference type="InterPro" id="IPR042099">
    <property type="entry name" value="ANL_N_sf"/>
</dbReference>
<organism evidence="5 6">
    <name type="scientific">Blastococcus mobilis</name>
    <dbReference type="NCBI Taxonomy" id="1938746"/>
    <lineage>
        <taxon>Bacteria</taxon>
        <taxon>Bacillati</taxon>
        <taxon>Actinomycetota</taxon>
        <taxon>Actinomycetes</taxon>
        <taxon>Geodermatophilales</taxon>
        <taxon>Geodermatophilaceae</taxon>
        <taxon>Blastococcus</taxon>
    </lineage>
</organism>
<dbReference type="PANTHER" id="PTHR43767">
    <property type="entry name" value="LONG-CHAIN-FATTY-ACID--COA LIGASE"/>
    <property type="match status" value="1"/>
</dbReference>
<reference evidence="5 6" key="1">
    <citation type="submission" date="2017-06" db="EMBL/GenBank/DDBJ databases">
        <authorList>
            <person name="Kim H.J."/>
            <person name="Triplett B.A."/>
        </authorList>
    </citation>
    <scope>NUCLEOTIDE SEQUENCE [LARGE SCALE GENOMIC DNA]</scope>
    <source>
        <strain evidence="5 6">DSM 44272</strain>
    </source>
</reference>
<dbReference type="AlphaFoldDB" id="A0A238ZC81"/>
<dbReference type="Gene3D" id="3.40.50.12780">
    <property type="entry name" value="N-terminal domain of ligase-like"/>
    <property type="match status" value="1"/>
</dbReference>
<dbReference type="PANTHER" id="PTHR43767:SF11">
    <property type="entry name" value="MEDIUM-CHAIN-FATTY-ACID--COA LIGASE"/>
    <property type="match status" value="1"/>
</dbReference>
<dbReference type="InterPro" id="IPR045851">
    <property type="entry name" value="AMP-bd_C_sf"/>
</dbReference>
<dbReference type="GO" id="GO:0016877">
    <property type="term" value="F:ligase activity, forming carbon-sulfur bonds"/>
    <property type="evidence" value="ECO:0007669"/>
    <property type="project" value="UniProtKB-ARBA"/>
</dbReference>
<feature type="domain" description="AMP-binding enzyme C-terminal" evidence="4">
    <location>
        <begin position="473"/>
        <end position="545"/>
    </location>
</feature>
<dbReference type="PROSITE" id="PS00455">
    <property type="entry name" value="AMP_BINDING"/>
    <property type="match status" value="1"/>
</dbReference>
<feature type="domain" description="AMP-dependent synthetase/ligase" evidence="3">
    <location>
        <begin position="53"/>
        <end position="421"/>
    </location>
</feature>
<evidence type="ECO:0000313" key="6">
    <source>
        <dbReference type="Proteomes" id="UP000198403"/>
    </source>
</evidence>
<dbReference type="FunFam" id="3.30.300.30:FF:000008">
    <property type="entry name" value="2,3-dihydroxybenzoate-AMP ligase"/>
    <property type="match status" value="1"/>
</dbReference>
<dbReference type="Pfam" id="PF00501">
    <property type="entry name" value="AMP-binding"/>
    <property type="match status" value="1"/>
</dbReference>
<proteinExistence type="inferred from homology"/>
<keyword evidence="6" id="KW-1185">Reference proteome</keyword>
<evidence type="ECO:0000256" key="2">
    <source>
        <dbReference type="ARBA" id="ARBA00022598"/>
    </source>
</evidence>
<evidence type="ECO:0000259" key="4">
    <source>
        <dbReference type="Pfam" id="PF13193"/>
    </source>
</evidence>
<dbReference type="EMBL" id="FZNO01000027">
    <property type="protein sequence ID" value="SNR81115.1"/>
    <property type="molecule type" value="Genomic_DNA"/>
</dbReference>
<dbReference type="InterPro" id="IPR000873">
    <property type="entry name" value="AMP-dep_synth/lig_dom"/>
</dbReference>
<name>A0A238ZC81_9ACTN</name>
<dbReference type="InterPro" id="IPR020845">
    <property type="entry name" value="AMP-binding_CS"/>
</dbReference>